<dbReference type="AlphaFoldDB" id="A0A550CEE0"/>
<accession>A0A550CEE0</accession>
<reference evidence="2 3" key="1">
    <citation type="journal article" date="2019" name="New Phytol.">
        <title>Comparative genomics reveals unique wood-decay strategies and fruiting body development in the Schizophyllaceae.</title>
        <authorList>
            <person name="Almasi E."/>
            <person name="Sahu N."/>
            <person name="Krizsan K."/>
            <person name="Balint B."/>
            <person name="Kovacs G.M."/>
            <person name="Kiss B."/>
            <person name="Cseklye J."/>
            <person name="Drula E."/>
            <person name="Henrissat B."/>
            <person name="Nagy I."/>
            <person name="Chovatia M."/>
            <person name="Adam C."/>
            <person name="LaButti K."/>
            <person name="Lipzen A."/>
            <person name="Riley R."/>
            <person name="Grigoriev I.V."/>
            <person name="Nagy L.G."/>
        </authorList>
    </citation>
    <scope>NUCLEOTIDE SEQUENCE [LARGE SCALE GENOMIC DNA]</scope>
    <source>
        <strain evidence="2 3">NL-1724</strain>
    </source>
</reference>
<evidence type="ECO:0000313" key="3">
    <source>
        <dbReference type="Proteomes" id="UP000320762"/>
    </source>
</evidence>
<dbReference type="EMBL" id="VDMD01000010">
    <property type="protein sequence ID" value="TRM63168.1"/>
    <property type="molecule type" value="Genomic_DNA"/>
</dbReference>
<sequence>MVRLSEEDRATLTALITENGIDKLEQYITQTFTPTIVKIRRISPENAHEWIDLHAFVNWLVGNCQQKLHERTPMQDNPKTPASARTQPAHPTPPSDVARQKRRPRSPPAKEPASQSEKRERPSASGGVRQTAKAHKRPRVVSDSEELDSDAYEDSPVRIAHSSAGPSKDQQVGKRRAKVGAHAFPASPLN</sequence>
<dbReference type="OrthoDB" id="10548969at2759"/>
<gene>
    <name evidence="2" type="ORF">BD626DRAFT_630310</name>
</gene>
<keyword evidence="3" id="KW-1185">Reference proteome</keyword>
<proteinExistence type="predicted"/>
<comment type="caution">
    <text evidence="2">The sequence shown here is derived from an EMBL/GenBank/DDBJ whole genome shotgun (WGS) entry which is preliminary data.</text>
</comment>
<evidence type="ECO:0000256" key="1">
    <source>
        <dbReference type="SAM" id="MobiDB-lite"/>
    </source>
</evidence>
<organism evidence="2 3">
    <name type="scientific">Schizophyllum amplum</name>
    <dbReference type="NCBI Taxonomy" id="97359"/>
    <lineage>
        <taxon>Eukaryota</taxon>
        <taxon>Fungi</taxon>
        <taxon>Dikarya</taxon>
        <taxon>Basidiomycota</taxon>
        <taxon>Agaricomycotina</taxon>
        <taxon>Agaricomycetes</taxon>
        <taxon>Agaricomycetidae</taxon>
        <taxon>Agaricales</taxon>
        <taxon>Schizophyllaceae</taxon>
        <taxon>Schizophyllum</taxon>
    </lineage>
</organism>
<name>A0A550CEE0_9AGAR</name>
<feature type="compositionally biased region" description="Acidic residues" evidence="1">
    <location>
        <begin position="143"/>
        <end position="153"/>
    </location>
</feature>
<feature type="compositionally biased region" description="Polar residues" evidence="1">
    <location>
        <begin position="74"/>
        <end position="86"/>
    </location>
</feature>
<dbReference type="Proteomes" id="UP000320762">
    <property type="component" value="Unassembled WGS sequence"/>
</dbReference>
<feature type="region of interest" description="Disordered" evidence="1">
    <location>
        <begin position="71"/>
        <end position="190"/>
    </location>
</feature>
<evidence type="ECO:0000313" key="2">
    <source>
        <dbReference type="EMBL" id="TRM63168.1"/>
    </source>
</evidence>
<protein>
    <submittedName>
        <fullName evidence="2">Uncharacterized protein</fullName>
    </submittedName>
</protein>